<evidence type="ECO:0000259" key="1">
    <source>
        <dbReference type="Pfam" id="PF11984"/>
    </source>
</evidence>
<dbReference type="Proteomes" id="UP000030652">
    <property type="component" value="Unassembled WGS sequence"/>
</dbReference>
<dbReference type="EMBL" id="JRYO01000230">
    <property type="protein sequence ID" value="KHE90857.1"/>
    <property type="molecule type" value="Genomic_DNA"/>
</dbReference>
<accession>A0A0B0ECC1</accession>
<dbReference type="eggNOG" id="COG1269">
    <property type="taxonomic scope" value="Bacteria"/>
</dbReference>
<name>A0A0B0ECC1_9BACT</name>
<dbReference type="InterPro" id="IPR014263">
    <property type="entry name" value="Methanolan_biosynth_EpsI"/>
</dbReference>
<feature type="domain" description="Methanolan biosynthesis EpsI" evidence="1">
    <location>
        <begin position="10"/>
        <end position="209"/>
    </location>
</feature>
<evidence type="ECO:0000313" key="2">
    <source>
        <dbReference type="EMBL" id="KHE90857.1"/>
    </source>
</evidence>
<dbReference type="NCBIfam" id="TIGR02914">
    <property type="entry name" value="EpsI_fam"/>
    <property type="match status" value="1"/>
</dbReference>
<dbReference type="Pfam" id="PF11984">
    <property type="entry name" value="DUF3485"/>
    <property type="match status" value="1"/>
</dbReference>
<organism evidence="2 3">
    <name type="scientific">Candidatus Scalindua brodae</name>
    <dbReference type="NCBI Taxonomy" id="237368"/>
    <lineage>
        <taxon>Bacteria</taxon>
        <taxon>Pseudomonadati</taxon>
        <taxon>Planctomycetota</taxon>
        <taxon>Candidatus Brocadiia</taxon>
        <taxon>Candidatus Brocadiales</taxon>
        <taxon>Candidatus Scalinduaceae</taxon>
        <taxon>Candidatus Scalindua</taxon>
    </lineage>
</organism>
<gene>
    <name evidence="2" type="ORF">SCABRO_03386</name>
</gene>
<dbReference type="AlphaFoldDB" id="A0A0B0ECC1"/>
<reference evidence="2 3" key="1">
    <citation type="submission" date="2014-10" db="EMBL/GenBank/DDBJ databases">
        <title>Draft genome of anammox bacterium scalindua brodae, obtained using differential coverage binning of sequence data from two enrichment reactors.</title>
        <authorList>
            <person name="Speth D.R."/>
            <person name="Russ L."/>
            <person name="Kartal B."/>
            <person name="Op den Camp H.J."/>
            <person name="Dutilh B.E."/>
            <person name="Jetten M.S."/>
        </authorList>
    </citation>
    <scope>NUCLEOTIDE SEQUENCE [LARGE SCALE GENOMIC DNA]</scope>
    <source>
        <strain evidence="2">RU1</strain>
    </source>
</reference>
<sequence length="214" mass="24772">MSSYWKKGLVISVILVCFACYSYVYRPIDLGLDNMRLDKFPREIGDWHLLREMPMAEIVEGVLEPDGYIMREYVDSNNERVLLCIVYHQNHRWGAHHPETCYRSSGWDVGGTTTNNIFAEECRVVKSRKFEINNLADNQIVLYWFYASGDKQTGSRLRQMLSMIWNGLIYNNSEGALIRISTSVKHSRDDALSRLDKFGQSIVTVLPKYISSEN</sequence>
<evidence type="ECO:0000313" key="3">
    <source>
        <dbReference type="Proteomes" id="UP000030652"/>
    </source>
</evidence>
<proteinExistence type="predicted"/>
<protein>
    <recommendedName>
        <fullName evidence="1">Methanolan biosynthesis EpsI domain-containing protein</fullName>
    </recommendedName>
</protein>
<comment type="caution">
    <text evidence="2">The sequence shown here is derived from an EMBL/GenBank/DDBJ whole genome shotgun (WGS) entry which is preliminary data.</text>
</comment>